<protein>
    <recommendedName>
        <fullName evidence="3">Sulfotransferase domain-containing protein</fullName>
    </recommendedName>
</protein>
<dbReference type="GO" id="GO:0008146">
    <property type="term" value="F:sulfotransferase activity"/>
    <property type="evidence" value="ECO:0007669"/>
    <property type="project" value="InterPro"/>
</dbReference>
<evidence type="ECO:0000259" key="3">
    <source>
        <dbReference type="Pfam" id="PF00685"/>
    </source>
</evidence>
<dbReference type="EMBL" id="OC862027">
    <property type="protein sequence ID" value="CAD7629895.1"/>
    <property type="molecule type" value="Genomic_DNA"/>
</dbReference>
<evidence type="ECO:0000313" key="5">
    <source>
        <dbReference type="Proteomes" id="UP000759131"/>
    </source>
</evidence>
<keyword evidence="5" id="KW-1185">Reference proteome</keyword>
<dbReference type="SUPFAM" id="SSF52540">
    <property type="entry name" value="P-loop containing nucleoside triphosphate hydrolases"/>
    <property type="match status" value="1"/>
</dbReference>
<feature type="domain" description="Sulfotransferase" evidence="3">
    <location>
        <begin position="20"/>
        <end position="97"/>
    </location>
</feature>
<accession>A0A7R9Q2L8</accession>
<comment type="similarity">
    <text evidence="1">Belongs to the sulfotransferase 1 family.</text>
</comment>
<reference evidence="4" key="1">
    <citation type="submission" date="2020-11" db="EMBL/GenBank/DDBJ databases">
        <authorList>
            <person name="Tran Van P."/>
        </authorList>
    </citation>
    <scope>NUCLEOTIDE SEQUENCE</scope>
</reference>
<sequence>MHVPGCIEWLNTVKDTTVRPTDIWICGYPKSGTTWLSEIVSLIMDDGVVDRVRDRLISDRVPNIIISINSIRNYKWFEEIPDPRITINHLPLKYLPRFEGKEGKELIADSAAMIATIARFLGKQFTAETVANITTHCSLKTMRDNPAANKSDLITRFGKPGQQFLRSGIIGDWRAHMTDTQSALFDQRFGQPLRAMGLRVCDDGLTAERCVRENGHNCIGIRVTTCSLLQKIVLQLNFVSPVL</sequence>
<gene>
    <name evidence="4" type="ORF">OSB1V03_LOCUS10310</name>
</gene>
<name>A0A7R9Q2L8_9ACAR</name>
<evidence type="ECO:0000313" key="4">
    <source>
        <dbReference type="EMBL" id="CAD7629895.1"/>
    </source>
</evidence>
<feature type="domain" description="Sulfotransferase" evidence="3">
    <location>
        <begin position="103"/>
        <end position="196"/>
    </location>
</feature>
<dbReference type="Gene3D" id="3.40.50.300">
    <property type="entry name" value="P-loop containing nucleotide triphosphate hydrolases"/>
    <property type="match status" value="2"/>
</dbReference>
<dbReference type="OrthoDB" id="205623at2759"/>
<dbReference type="PANTHER" id="PTHR11783">
    <property type="entry name" value="SULFOTRANSFERASE SULT"/>
    <property type="match status" value="1"/>
</dbReference>
<organism evidence="4">
    <name type="scientific">Medioppia subpectinata</name>
    <dbReference type="NCBI Taxonomy" id="1979941"/>
    <lineage>
        <taxon>Eukaryota</taxon>
        <taxon>Metazoa</taxon>
        <taxon>Ecdysozoa</taxon>
        <taxon>Arthropoda</taxon>
        <taxon>Chelicerata</taxon>
        <taxon>Arachnida</taxon>
        <taxon>Acari</taxon>
        <taxon>Acariformes</taxon>
        <taxon>Sarcoptiformes</taxon>
        <taxon>Oribatida</taxon>
        <taxon>Brachypylina</taxon>
        <taxon>Oppioidea</taxon>
        <taxon>Oppiidae</taxon>
        <taxon>Medioppia</taxon>
    </lineage>
</organism>
<evidence type="ECO:0000256" key="2">
    <source>
        <dbReference type="ARBA" id="ARBA00022679"/>
    </source>
</evidence>
<keyword evidence="2" id="KW-0808">Transferase</keyword>
<dbReference type="Pfam" id="PF00685">
    <property type="entry name" value="Sulfotransfer_1"/>
    <property type="match status" value="2"/>
</dbReference>
<proteinExistence type="inferred from homology"/>
<dbReference type="InterPro" id="IPR027417">
    <property type="entry name" value="P-loop_NTPase"/>
</dbReference>
<dbReference type="InterPro" id="IPR000863">
    <property type="entry name" value="Sulfotransferase_dom"/>
</dbReference>
<dbReference type="AlphaFoldDB" id="A0A7R9Q2L8"/>
<dbReference type="Proteomes" id="UP000759131">
    <property type="component" value="Unassembled WGS sequence"/>
</dbReference>
<dbReference type="EMBL" id="CAJPIZ010007452">
    <property type="protein sequence ID" value="CAG2110325.1"/>
    <property type="molecule type" value="Genomic_DNA"/>
</dbReference>
<evidence type="ECO:0000256" key="1">
    <source>
        <dbReference type="ARBA" id="ARBA00005771"/>
    </source>
</evidence>